<comment type="caution">
    <text evidence="1">The sequence shown here is derived from an EMBL/GenBank/DDBJ whole genome shotgun (WGS) entry which is preliminary data.</text>
</comment>
<reference evidence="1" key="1">
    <citation type="submission" date="2021-03" db="EMBL/GenBank/DDBJ databases">
        <authorList>
            <person name="Tagirdzhanova G."/>
        </authorList>
    </citation>
    <scope>NUCLEOTIDE SEQUENCE</scope>
</reference>
<evidence type="ECO:0000313" key="1">
    <source>
        <dbReference type="EMBL" id="CAF9922795.1"/>
    </source>
</evidence>
<dbReference type="Proteomes" id="UP000664521">
    <property type="component" value="Unassembled WGS sequence"/>
</dbReference>
<organism evidence="1 2">
    <name type="scientific">Heterodermia speciosa</name>
    <dbReference type="NCBI Taxonomy" id="116794"/>
    <lineage>
        <taxon>Eukaryota</taxon>
        <taxon>Fungi</taxon>
        <taxon>Dikarya</taxon>
        <taxon>Ascomycota</taxon>
        <taxon>Pezizomycotina</taxon>
        <taxon>Lecanoromycetes</taxon>
        <taxon>OSLEUM clade</taxon>
        <taxon>Lecanoromycetidae</taxon>
        <taxon>Caliciales</taxon>
        <taxon>Physciaceae</taxon>
        <taxon>Heterodermia</taxon>
    </lineage>
</organism>
<dbReference type="AlphaFoldDB" id="A0A8H3IJ48"/>
<dbReference type="EMBL" id="CAJPDS010000031">
    <property type="protein sequence ID" value="CAF9922795.1"/>
    <property type="molecule type" value="Genomic_DNA"/>
</dbReference>
<evidence type="ECO:0000313" key="2">
    <source>
        <dbReference type="Proteomes" id="UP000664521"/>
    </source>
</evidence>
<accession>A0A8H3IJ48</accession>
<proteinExistence type="predicted"/>
<gene>
    <name evidence="1" type="ORF">HETSPECPRED_005152</name>
</gene>
<protein>
    <submittedName>
        <fullName evidence="1">Uncharacterized protein</fullName>
    </submittedName>
</protein>
<sequence>MCTTPILAYNCGHTEPTGRFVTCTQAYQNRTQCKVPTAKKVHQAAWCARCTIERESARLMASTAETWNRCERLGATEADMARIRPTEEQMRTWNGRGFEEESRGRSMRRY</sequence>
<keyword evidence="2" id="KW-1185">Reference proteome</keyword>
<name>A0A8H3IJ48_9LECA</name>